<gene>
    <name evidence="2" type="ORF">XELAEV_18041097mg</name>
</gene>
<dbReference type="AlphaFoldDB" id="A0A974C1N9"/>
<name>A0A974C1N9_XENLA</name>
<evidence type="ECO:0000313" key="2">
    <source>
        <dbReference type="EMBL" id="OCT64858.1"/>
    </source>
</evidence>
<organism evidence="2 3">
    <name type="scientific">Xenopus laevis</name>
    <name type="common">African clawed frog</name>
    <dbReference type="NCBI Taxonomy" id="8355"/>
    <lineage>
        <taxon>Eukaryota</taxon>
        <taxon>Metazoa</taxon>
        <taxon>Chordata</taxon>
        <taxon>Craniata</taxon>
        <taxon>Vertebrata</taxon>
        <taxon>Euteleostomi</taxon>
        <taxon>Amphibia</taxon>
        <taxon>Batrachia</taxon>
        <taxon>Anura</taxon>
        <taxon>Pipoidea</taxon>
        <taxon>Pipidae</taxon>
        <taxon>Xenopodinae</taxon>
        <taxon>Xenopus</taxon>
        <taxon>Xenopus</taxon>
    </lineage>
</organism>
<sequence>MSCWDSRRASSYVSKLDLTLCRQKPKSIYSNVSDSANRVHCFGKPTDFFANPVNKRFADDYVTKPRDISNAHCSRLDITLAQKDRRQKPLKNPVCTCSSSSNRLHMPWRYSSSCRDSQGSQVCIGQGGFIKDHGCEFTNYLPKRQSPEESQNNASPPSDDGYIQLGESFPSDSKSQSSWTSRLDVVLSNNSPVSASEIGKPYTVFTSCTPEQPSKDYVKTRSHMSNIEGVKMYISSCSLNVHPVQSKCHQGDNHTPSVLLMPQGRGNLREYPIAFQPSQKGFIVSEAPTFQITQFQVTRSPANSPTVEQPSTKQIWMSPERLPRVAGTPRSPNIEPNVVVFQRSCSPIIGCKTNIYPVLIPTEHKASKVTLLIGSPVAPVPVQVIQDCGRSPTPAIFISNCDRPTSPETISSGFLLSVNPIVCSKQRHPESQRSNPLLGAHPSKCKDTEPFCPVMSRVTSGHDGTSPVVVSIETFGSRRGAVKISISHSS</sequence>
<reference evidence="3" key="1">
    <citation type="journal article" date="2016" name="Nature">
        <title>Genome evolution in the allotetraploid frog Xenopus laevis.</title>
        <authorList>
            <person name="Session A.M."/>
            <person name="Uno Y."/>
            <person name="Kwon T."/>
            <person name="Chapman J.A."/>
            <person name="Toyoda A."/>
            <person name="Takahashi S."/>
            <person name="Fukui A."/>
            <person name="Hikosaka A."/>
            <person name="Suzuki A."/>
            <person name="Kondo M."/>
            <person name="van Heeringen S.J."/>
            <person name="Quigley I."/>
            <person name="Heinz S."/>
            <person name="Ogino H."/>
            <person name="Ochi H."/>
            <person name="Hellsten U."/>
            <person name="Lyons J.B."/>
            <person name="Simakov O."/>
            <person name="Putnam N."/>
            <person name="Stites J."/>
            <person name="Kuroki Y."/>
            <person name="Tanaka T."/>
            <person name="Michiue T."/>
            <person name="Watanabe M."/>
            <person name="Bogdanovic O."/>
            <person name="Lister R."/>
            <person name="Georgiou G."/>
            <person name="Paranjpe S.S."/>
            <person name="van Kruijsbergen I."/>
            <person name="Shu S."/>
            <person name="Carlson J."/>
            <person name="Kinoshita T."/>
            <person name="Ohta Y."/>
            <person name="Mawaribuchi S."/>
            <person name="Jenkins J."/>
            <person name="Grimwood J."/>
            <person name="Schmutz J."/>
            <person name="Mitros T."/>
            <person name="Mozaffari S.V."/>
            <person name="Suzuki Y."/>
            <person name="Haramoto Y."/>
            <person name="Yamamoto T.S."/>
            <person name="Takagi C."/>
            <person name="Heald R."/>
            <person name="Miller K."/>
            <person name="Haudenschild C."/>
            <person name="Kitzman J."/>
            <person name="Nakayama T."/>
            <person name="Izutsu Y."/>
            <person name="Robert J."/>
            <person name="Fortriede J."/>
            <person name="Burns K."/>
            <person name="Lotay V."/>
            <person name="Karimi K."/>
            <person name="Yasuoka Y."/>
            <person name="Dichmann D.S."/>
            <person name="Flajnik M.F."/>
            <person name="Houston D.W."/>
            <person name="Shendure J."/>
            <person name="DuPasquier L."/>
            <person name="Vize P.D."/>
            <person name="Zorn A.M."/>
            <person name="Ito M."/>
            <person name="Marcotte E.M."/>
            <person name="Wallingford J.B."/>
            <person name="Ito Y."/>
            <person name="Asashima M."/>
            <person name="Ueno N."/>
            <person name="Matsuda Y."/>
            <person name="Veenstra G.J."/>
            <person name="Fujiyama A."/>
            <person name="Harland R.M."/>
            <person name="Taira M."/>
            <person name="Rokhsar D.S."/>
        </authorList>
    </citation>
    <scope>NUCLEOTIDE SEQUENCE [LARGE SCALE GENOMIC DNA]</scope>
    <source>
        <strain evidence="3">J</strain>
    </source>
</reference>
<proteinExistence type="predicted"/>
<evidence type="ECO:0000256" key="1">
    <source>
        <dbReference type="SAM" id="MobiDB-lite"/>
    </source>
</evidence>
<feature type="region of interest" description="Disordered" evidence="1">
    <location>
        <begin position="140"/>
        <end position="177"/>
    </location>
</feature>
<evidence type="ECO:0000313" key="3">
    <source>
        <dbReference type="Proteomes" id="UP000694892"/>
    </source>
</evidence>
<dbReference type="Proteomes" id="UP000694892">
    <property type="component" value="Chromosome 8S"/>
</dbReference>
<dbReference type="EMBL" id="CM004481">
    <property type="protein sequence ID" value="OCT64858.1"/>
    <property type="molecule type" value="Genomic_DNA"/>
</dbReference>
<protein>
    <submittedName>
        <fullName evidence="2">Uncharacterized protein</fullName>
    </submittedName>
</protein>
<accession>A0A974C1N9</accession>